<dbReference type="STRING" id="549789.NIES30_12185"/>
<evidence type="ECO:0000256" key="1">
    <source>
        <dbReference type="ARBA" id="ARBA00004141"/>
    </source>
</evidence>
<dbReference type="OrthoDB" id="9787732at2"/>
<dbReference type="RefSeq" id="WP_073608697.1">
    <property type="nucleotide sequence ID" value="NZ_MRCG01000008.1"/>
</dbReference>
<comment type="subcellular location">
    <subcellularLocation>
        <location evidence="1">Membrane</location>
        <topology evidence="1">Multi-pass membrane protein</topology>
    </subcellularLocation>
</comment>
<dbReference type="AlphaFoldDB" id="A0A1U7J558"/>
<evidence type="ECO:0000256" key="2">
    <source>
        <dbReference type="ARBA" id="ARBA00022692"/>
    </source>
</evidence>
<feature type="transmembrane region" description="Helical" evidence="5">
    <location>
        <begin position="72"/>
        <end position="98"/>
    </location>
</feature>
<dbReference type="PANTHER" id="PTHR38480:SF1">
    <property type="entry name" value="SLR0254 PROTEIN"/>
    <property type="match status" value="1"/>
</dbReference>
<reference evidence="7 8" key="1">
    <citation type="submission" date="2016-11" db="EMBL/GenBank/DDBJ databases">
        <title>Draft Genome Sequences of Nine Cyanobacterial Strains from Diverse Habitats.</title>
        <authorList>
            <person name="Zhu T."/>
            <person name="Hou S."/>
            <person name="Lu X."/>
            <person name="Hess W.R."/>
        </authorList>
    </citation>
    <scope>NUCLEOTIDE SEQUENCE [LARGE SCALE GENOMIC DNA]</scope>
    <source>
        <strain evidence="7 8">NIES-30</strain>
    </source>
</reference>
<sequence length="259" mass="29011">MPLFNTVTIRTPESIELEFVLAGVGSRAVALSLDYLCLGTGLVGLTVVYSFLLVRLLEIDTLLTIPSETVQLWITAIAAVLAFALYIGYFALFETWWYGQTPGKRYAKIRVIRDDGQPERLPQATLRSLLRPIDDILFIGFFCVLLSKTEKRVGDWLAGTLVVQADPVSSGEIQVSERSQAIGKDLLALIDITRLSPDDFATVREFLQRRQAMSPKAKILVSDQLARRFRDQLAIETLPTEMTTDTFLEALYSAYQQGR</sequence>
<keyword evidence="2 5" id="KW-0812">Transmembrane</keyword>
<gene>
    <name evidence="7" type="ORF">NIES30_12185</name>
</gene>
<name>A0A1U7J558_9CYAN</name>
<protein>
    <recommendedName>
        <fullName evidence="6">RDD domain-containing protein</fullName>
    </recommendedName>
</protein>
<accession>A0A1U7J558</accession>
<comment type="caution">
    <text evidence="7">The sequence shown here is derived from an EMBL/GenBank/DDBJ whole genome shotgun (WGS) entry which is preliminary data.</text>
</comment>
<dbReference type="GO" id="GO:0016020">
    <property type="term" value="C:membrane"/>
    <property type="evidence" value="ECO:0007669"/>
    <property type="project" value="UniProtKB-SubCell"/>
</dbReference>
<keyword evidence="4 5" id="KW-0472">Membrane</keyword>
<dbReference type="EMBL" id="MRCG01000008">
    <property type="protein sequence ID" value="OKH47738.1"/>
    <property type="molecule type" value="Genomic_DNA"/>
</dbReference>
<dbReference type="Pfam" id="PF06271">
    <property type="entry name" value="RDD"/>
    <property type="match status" value="1"/>
</dbReference>
<evidence type="ECO:0000313" key="7">
    <source>
        <dbReference type="EMBL" id="OKH47738.1"/>
    </source>
</evidence>
<dbReference type="InterPro" id="IPR010432">
    <property type="entry name" value="RDD"/>
</dbReference>
<keyword evidence="8" id="KW-1185">Reference proteome</keyword>
<feature type="domain" description="RDD" evidence="6">
    <location>
        <begin position="21"/>
        <end position="159"/>
    </location>
</feature>
<evidence type="ECO:0000256" key="5">
    <source>
        <dbReference type="SAM" id="Phobius"/>
    </source>
</evidence>
<dbReference type="Proteomes" id="UP000185557">
    <property type="component" value="Unassembled WGS sequence"/>
</dbReference>
<evidence type="ECO:0000259" key="6">
    <source>
        <dbReference type="Pfam" id="PF06271"/>
    </source>
</evidence>
<evidence type="ECO:0000256" key="4">
    <source>
        <dbReference type="ARBA" id="ARBA00023136"/>
    </source>
</evidence>
<proteinExistence type="predicted"/>
<evidence type="ECO:0000313" key="8">
    <source>
        <dbReference type="Proteomes" id="UP000185557"/>
    </source>
</evidence>
<organism evidence="7 8">
    <name type="scientific">Phormidium tenue NIES-30</name>
    <dbReference type="NCBI Taxonomy" id="549789"/>
    <lineage>
        <taxon>Bacteria</taxon>
        <taxon>Bacillati</taxon>
        <taxon>Cyanobacteriota</taxon>
        <taxon>Cyanophyceae</taxon>
        <taxon>Oscillatoriophycideae</taxon>
        <taxon>Oscillatoriales</taxon>
        <taxon>Oscillatoriaceae</taxon>
        <taxon>Phormidium</taxon>
    </lineage>
</organism>
<feature type="transmembrane region" description="Helical" evidence="5">
    <location>
        <begin position="33"/>
        <end position="52"/>
    </location>
</feature>
<keyword evidence="3 5" id="KW-1133">Transmembrane helix</keyword>
<evidence type="ECO:0000256" key="3">
    <source>
        <dbReference type="ARBA" id="ARBA00022989"/>
    </source>
</evidence>
<dbReference type="PANTHER" id="PTHR38480">
    <property type="entry name" value="SLR0254 PROTEIN"/>
    <property type="match status" value="1"/>
</dbReference>